<evidence type="ECO:0000256" key="4">
    <source>
        <dbReference type="ARBA" id="ARBA00023002"/>
    </source>
</evidence>
<reference evidence="7 8" key="1">
    <citation type="submission" date="2019-11" db="EMBL/GenBank/DDBJ databases">
        <title>Agromyces kandeliae sp. nov., isolated from mangrove soil.</title>
        <authorList>
            <person name="Wang R."/>
        </authorList>
    </citation>
    <scope>NUCLEOTIDE SEQUENCE [LARGE SCALE GENOMIC DNA]</scope>
    <source>
        <strain evidence="7 8">JCM 11431</strain>
    </source>
</reference>
<dbReference type="OrthoDB" id="3175656at2"/>
<sequence>MVMSGKGMATVMSVSSGSPGSPSASSTGSVSLPAAGAPAAQPVSSANTARPAAAARPERGMDLRMTLHSWRVDSRSASRGERSLSRIAGYRIQNLCICPRFPDERLRGTMGSISVWTNRRIFGYGIQSGADAARPTGNEATVRAALLQAHGLDGLDVAHVDVPEPGAGEVLIRVESVGVNQLDLNVIAGHGPGAAAKLPRVLGIDPAGVIVAVGDGVPEQRVGQHVVVKPNIPCGRCAACAEGRESTCPAQRVVGVHRDGGAAEFVVVPSAVAFDRAGLAAEVATATVHSLPIVVNAFDAAGVRAGDRLLVTGAGGVLGRAALEYAVHVGADVTAATRHPLDDAPDGVRVLVTGAGADLAGALAPGDRFDAVVDVSGSAALLGQAIAALGWGGRAAFCAASVDTRLSIDAREFYLARKRLVGVASADLDQVRRALDLVRAGAVSPRIGARYPLDDVRRAYREFPTTTPGKVIIDVR</sequence>
<keyword evidence="3" id="KW-0862">Zinc</keyword>
<dbReference type="AlphaFoldDB" id="A0A7C9HJ20"/>
<keyword evidence="4" id="KW-0560">Oxidoreductase</keyword>
<gene>
    <name evidence="7" type="ORF">GLX25_03920</name>
</gene>
<dbReference type="Gene3D" id="3.90.180.10">
    <property type="entry name" value="Medium-chain alcohol dehydrogenases, catalytic domain"/>
    <property type="match status" value="1"/>
</dbReference>
<evidence type="ECO:0000259" key="6">
    <source>
        <dbReference type="SMART" id="SM00829"/>
    </source>
</evidence>
<proteinExistence type="predicted"/>
<accession>A0A7C9HJ20</accession>
<dbReference type="SUPFAM" id="SSF51735">
    <property type="entry name" value="NAD(P)-binding Rossmann-fold domains"/>
    <property type="match status" value="1"/>
</dbReference>
<dbReference type="InterPro" id="IPR013154">
    <property type="entry name" value="ADH-like_N"/>
</dbReference>
<keyword evidence="2" id="KW-0479">Metal-binding</keyword>
<comment type="cofactor">
    <cofactor evidence="1">
        <name>Zn(2+)</name>
        <dbReference type="ChEBI" id="CHEBI:29105"/>
    </cofactor>
</comment>
<dbReference type="Proteomes" id="UP000480122">
    <property type="component" value="Unassembled WGS sequence"/>
</dbReference>
<evidence type="ECO:0000313" key="8">
    <source>
        <dbReference type="Proteomes" id="UP000480122"/>
    </source>
</evidence>
<dbReference type="InterPro" id="IPR020843">
    <property type="entry name" value="ER"/>
</dbReference>
<evidence type="ECO:0000256" key="2">
    <source>
        <dbReference type="ARBA" id="ARBA00022723"/>
    </source>
</evidence>
<evidence type="ECO:0000256" key="5">
    <source>
        <dbReference type="SAM" id="MobiDB-lite"/>
    </source>
</evidence>
<dbReference type="Pfam" id="PF08240">
    <property type="entry name" value="ADH_N"/>
    <property type="match status" value="1"/>
</dbReference>
<feature type="compositionally biased region" description="Low complexity" evidence="5">
    <location>
        <begin position="11"/>
        <end position="33"/>
    </location>
</feature>
<dbReference type="InterPro" id="IPR050129">
    <property type="entry name" value="Zn_alcohol_dh"/>
</dbReference>
<dbReference type="SMART" id="SM00829">
    <property type="entry name" value="PKS_ER"/>
    <property type="match status" value="1"/>
</dbReference>
<dbReference type="GO" id="GO:0016491">
    <property type="term" value="F:oxidoreductase activity"/>
    <property type="evidence" value="ECO:0007669"/>
    <property type="project" value="UniProtKB-KW"/>
</dbReference>
<dbReference type="Pfam" id="PF13602">
    <property type="entry name" value="ADH_zinc_N_2"/>
    <property type="match status" value="1"/>
</dbReference>
<comment type="caution">
    <text evidence="7">The sequence shown here is derived from an EMBL/GenBank/DDBJ whole genome shotgun (WGS) entry which is preliminary data.</text>
</comment>
<evidence type="ECO:0000256" key="3">
    <source>
        <dbReference type="ARBA" id="ARBA00022833"/>
    </source>
</evidence>
<keyword evidence="8" id="KW-1185">Reference proteome</keyword>
<dbReference type="PANTHER" id="PTHR43401">
    <property type="entry name" value="L-THREONINE 3-DEHYDROGENASE"/>
    <property type="match status" value="1"/>
</dbReference>
<dbReference type="EMBL" id="WODA01000006">
    <property type="protein sequence ID" value="MUN06264.1"/>
    <property type="molecule type" value="Genomic_DNA"/>
</dbReference>
<dbReference type="PANTHER" id="PTHR43401:SF2">
    <property type="entry name" value="L-THREONINE 3-DEHYDROGENASE"/>
    <property type="match status" value="1"/>
</dbReference>
<evidence type="ECO:0000256" key="1">
    <source>
        <dbReference type="ARBA" id="ARBA00001947"/>
    </source>
</evidence>
<dbReference type="SUPFAM" id="SSF50129">
    <property type="entry name" value="GroES-like"/>
    <property type="match status" value="1"/>
</dbReference>
<feature type="region of interest" description="Disordered" evidence="5">
    <location>
        <begin position="1"/>
        <end position="60"/>
    </location>
</feature>
<dbReference type="InterPro" id="IPR036291">
    <property type="entry name" value="NAD(P)-bd_dom_sf"/>
</dbReference>
<dbReference type="GO" id="GO:0046872">
    <property type="term" value="F:metal ion binding"/>
    <property type="evidence" value="ECO:0007669"/>
    <property type="project" value="UniProtKB-KW"/>
</dbReference>
<name>A0A7C9HJ20_9MICO</name>
<evidence type="ECO:0000313" key="7">
    <source>
        <dbReference type="EMBL" id="MUN06264.1"/>
    </source>
</evidence>
<dbReference type="InterPro" id="IPR011032">
    <property type="entry name" value="GroES-like_sf"/>
</dbReference>
<feature type="domain" description="Enoyl reductase (ER)" evidence="6">
    <location>
        <begin position="151"/>
        <end position="473"/>
    </location>
</feature>
<organism evidence="7 8">
    <name type="scientific">Agromyces luteolus</name>
    <dbReference type="NCBI Taxonomy" id="88373"/>
    <lineage>
        <taxon>Bacteria</taxon>
        <taxon>Bacillati</taxon>
        <taxon>Actinomycetota</taxon>
        <taxon>Actinomycetes</taxon>
        <taxon>Micrococcales</taxon>
        <taxon>Microbacteriaceae</taxon>
        <taxon>Agromyces</taxon>
    </lineage>
</organism>
<dbReference type="Gene3D" id="3.40.50.720">
    <property type="entry name" value="NAD(P)-binding Rossmann-like Domain"/>
    <property type="match status" value="1"/>
</dbReference>
<protein>
    <submittedName>
        <fullName evidence="7">Alcohol dehydrogenase catalytic domain-containing protein</fullName>
    </submittedName>
</protein>